<evidence type="ECO:0000256" key="2">
    <source>
        <dbReference type="ARBA" id="ARBA00022679"/>
    </source>
</evidence>
<dbReference type="Pfam" id="PF00155">
    <property type="entry name" value="Aminotran_1_2"/>
    <property type="match status" value="1"/>
</dbReference>
<evidence type="ECO:0000256" key="3">
    <source>
        <dbReference type="ARBA" id="ARBA00022898"/>
    </source>
</evidence>
<dbReference type="Proteomes" id="UP000726170">
    <property type="component" value="Unassembled WGS sequence"/>
</dbReference>
<dbReference type="InterPro" id="IPR050106">
    <property type="entry name" value="HistidinolP_aminotransfase"/>
</dbReference>
<feature type="domain" description="Aminotransferase class I/classII large" evidence="4">
    <location>
        <begin position="17"/>
        <end position="358"/>
    </location>
</feature>
<evidence type="ECO:0000259" key="4">
    <source>
        <dbReference type="Pfam" id="PF00155"/>
    </source>
</evidence>
<dbReference type="CDD" id="cd00609">
    <property type="entry name" value="AAT_like"/>
    <property type="match status" value="1"/>
</dbReference>
<evidence type="ECO:0000256" key="1">
    <source>
        <dbReference type="ARBA" id="ARBA00022576"/>
    </source>
</evidence>
<reference evidence="5 6" key="1">
    <citation type="submission" date="2021-06" db="EMBL/GenBank/DDBJ databases">
        <authorList>
            <person name="Sun Q."/>
            <person name="Li D."/>
        </authorList>
    </citation>
    <scope>NUCLEOTIDE SEQUENCE [LARGE SCALE GENOMIC DNA]</scope>
    <source>
        <strain evidence="5 6">MSJ-11</strain>
    </source>
</reference>
<keyword evidence="6" id="KW-1185">Reference proteome</keyword>
<proteinExistence type="predicted"/>
<organism evidence="5 6">
    <name type="scientific">Clostridium mobile</name>
    <dbReference type="NCBI Taxonomy" id="2841512"/>
    <lineage>
        <taxon>Bacteria</taxon>
        <taxon>Bacillati</taxon>
        <taxon>Bacillota</taxon>
        <taxon>Clostridia</taxon>
        <taxon>Eubacteriales</taxon>
        <taxon>Clostridiaceae</taxon>
        <taxon>Clostridium</taxon>
    </lineage>
</organism>
<dbReference type="InterPro" id="IPR004839">
    <property type="entry name" value="Aminotransferase_I/II_large"/>
</dbReference>
<gene>
    <name evidence="5" type="ORF">KQI86_14795</name>
</gene>
<keyword evidence="2" id="KW-0808">Transferase</keyword>
<evidence type="ECO:0000313" key="5">
    <source>
        <dbReference type="EMBL" id="MBU5485585.1"/>
    </source>
</evidence>
<accession>A0ABS6EKP2</accession>
<keyword evidence="1 5" id="KW-0032">Aminotransferase</keyword>
<name>A0ABS6EKP2_9CLOT</name>
<dbReference type="EMBL" id="JAHLQF010000003">
    <property type="protein sequence ID" value="MBU5485585.1"/>
    <property type="molecule type" value="Genomic_DNA"/>
</dbReference>
<dbReference type="PANTHER" id="PTHR43643">
    <property type="entry name" value="HISTIDINOL-PHOSPHATE AMINOTRANSFERASE 2"/>
    <property type="match status" value="1"/>
</dbReference>
<keyword evidence="3" id="KW-0663">Pyridoxal phosphate</keyword>
<dbReference type="GO" id="GO:0008483">
    <property type="term" value="F:transaminase activity"/>
    <property type="evidence" value="ECO:0007669"/>
    <property type="project" value="UniProtKB-KW"/>
</dbReference>
<comment type="caution">
    <text evidence="5">The sequence shown here is derived from an EMBL/GenBank/DDBJ whole genome shotgun (WGS) entry which is preliminary data.</text>
</comment>
<protein>
    <submittedName>
        <fullName evidence="5">Aminotransferase class I/II-fold pyridoxal phosphate-dependent enzyme</fullName>
    </submittedName>
</protein>
<dbReference type="PANTHER" id="PTHR43643:SF3">
    <property type="entry name" value="HISTIDINOL-PHOSPHATE AMINOTRANSFERASE"/>
    <property type="match status" value="1"/>
</dbReference>
<dbReference type="RefSeq" id="WP_216440118.1">
    <property type="nucleotide sequence ID" value="NZ_JAHLQF010000003.1"/>
</dbReference>
<sequence length="364" mass="42019">MQHGGDVYTEGILKGKELIDFSSNINPLGVPKGFIDNLNEGILNITRYPDLQYRQLRADLKEYINNVEILFGDGDRSLELVHEEDFILGNGAAEIIDLTISSFKSIMIITPSFGEYYESAEKWGVDIVCVSLNEDMEYDYEAIAKNLHSVEAIIIGNPNNPNGGIIDKEKFLPIIERCEKEGKKIIIDEAFVEFTGKHKDSFIYQLKDYKSLFIIRAITKFYAMPGIRFGYGISSDGEFIDKLKEKQNPWNINAFAELAVKYVLKDRNYINKSIKWIKVEREYLKGELKKLDIIEKVFDTHGNYILCKLKNIDCDRLYEYSLERGIVIRKCNNYIGLNKSYVRFAIKDRLNNDKLLQVLKKINI</sequence>
<evidence type="ECO:0000313" key="6">
    <source>
        <dbReference type="Proteomes" id="UP000726170"/>
    </source>
</evidence>